<dbReference type="InterPro" id="IPR050256">
    <property type="entry name" value="Glycosyltransferase_2"/>
</dbReference>
<evidence type="ECO:0000313" key="3">
    <source>
        <dbReference type="Proteomes" id="UP000315010"/>
    </source>
</evidence>
<name>A0A5C5YX16_9BACT</name>
<protein>
    <submittedName>
        <fullName evidence="2">Putative glycosyltransferase EpsH</fullName>
        <ecNumber evidence="2">2.4.-.-</ecNumber>
    </submittedName>
</protein>
<dbReference type="Gene3D" id="3.90.550.10">
    <property type="entry name" value="Spore Coat Polysaccharide Biosynthesis Protein SpsA, Chain A"/>
    <property type="match status" value="1"/>
</dbReference>
<dbReference type="GO" id="GO:0016757">
    <property type="term" value="F:glycosyltransferase activity"/>
    <property type="evidence" value="ECO:0007669"/>
    <property type="project" value="UniProtKB-KW"/>
</dbReference>
<dbReference type="Pfam" id="PF00535">
    <property type="entry name" value="Glycos_transf_2"/>
    <property type="match status" value="1"/>
</dbReference>
<keyword evidence="2" id="KW-0808">Transferase</keyword>
<dbReference type="EC" id="2.4.-.-" evidence="2"/>
<dbReference type="PANTHER" id="PTHR48090">
    <property type="entry name" value="UNDECAPRENYL-PHOSPHATE 4-DEOXY-4-FORMAMIDO-L-ARABINOSE TRANSFERASE-RELATED"/>
    <property type="match status" value="1"/>
</dbReference>
<comment type="caution">
    <text evidence="2">The sequence shown here is derived from an EMBL/GenBank/DDBJ whole genome shotgun (WGS) entry which is preliminary data.</text>
</comment>
<dbReference type="CDD" id="cd04179">
    <property type="entry name" value="DPM_DPG-synthase_like"/>
    <property type="match status" value="1"/>
</dbReference>
<feature type="domain" description="Glycosyltransferase 2-like" evidence="1">
    <location>
        <begin position="9"/>
        <end position="177"/>
    </location>
</feature>
<proteinExistence type="predicted"/>
<dbReference type="RefSeq" id="WP_146394769.1">
    <property type="nucleotide sequence ID" value="NZ_SJPJ01000001.1"/>
</dbReference>
<dbReference type="AlphaFoldDB" id="A0A5C5YX16"/>
<organism evidence="2 3">
    <name type="scientific">Novipirellula herctigrandis</name>
    <dbReference type="NCBI Taxonomy" id="2527986"/>
    <lineage>
        <taxon>Bacteria</taxon>
        <taxon>Pseudomonadati</taxon>
        <taxon>Planctomycetota</taxon>
        <taxon>Planctomycetia</taxon>
        <taxon>Pirellulales</taxon>
        <taxon>Pirellulaceae</taxon>
        <taxon>Novipirellula</taxon>
    </lineage>
</organism>
<dbReference type="EMBL" id="SJPJ01000001">
    <property type="protein sequence ID" value="TWT79588.1"/>
    <property type="molecule type" value="Genomic_DNA"/>
</dbReference>
<reference evidence="2 3" key="1">
    <citation type="submission" date="2019-02" db="EMBL/GenBank/DDBJ databases">
        <title>Deep-cultivation of Planctomycetes and their phenomic and genomic characterization uncovers novel biology.</title>
        <authorList>
            <person name="Wiegand S."/>
            <person name="Jogler M."/>
            <person name="Boedeker C."/>
            <person name="Pinto D."/>
            <person name="Vollmers J."/>
            <person name="Rivas-Marin E."/>
            <person name="Kohn T."/>
            <person name="Peeters S.H."/>
            <person name="Heuer A."/>
            <person name="Rast P."/>
            <person name="Oberbeckmann S."/>
            <person name="Bunk B."/>
            <person name="Jeske O."/>
            <person name="Meyerdierks A."/>
            <person name="Storesund J.E."/>
            <person name="Kallscheuer N."/>
            <person name="Luecker S."/>
            <person name="Lage O.M."/>
            <person name="Pohl T."/>
            <person name="Merkel B.J."/>
            <person name="Hornburger P."/>
            <person name="Mueller R.-W."/>
            <person name="Bruemmer F."/>
            <person name="Labrenz M."/>
            <person name="Spormann A.M."/>
            <person name="Op Den Camp H."/>
            <person name="Overmann J."/>
            <person name="Amann R."/>
            <person name="Jetten M.S.M."/>
            <person name="Mascher T."/>
            <person name="Medema M.H."/>
            <person name="Devos D.P."/>
            <person name="Kaster A.-K."/>
            <person name="Ovreas L."/>
            <person name="Rohde M."/>
            <person name="Galperin M.Y."/>
            <person name="Jogler C."/>
        </authorList>
    </citation>
    <scope>NUCLEOTIDE SEQUENCE [LARGE SCALE GENOMIC DNA]</scope>
    <source>
        <strain evidence="2 3">CA13</strain>
    </source>
</reference>
<accession>A0A5C5YX16</accession>
<dbReference type="InterPro" id="IPR001173">
    <property type="entry name" value="Glyco_trans_2-like"/>
</dbReference>
<keyword evidence="3" id="KW-1185">Reference proteome</keyword>
<evidence type="ECO:0000259" key="1">
    <source>
        <dbReference type="Pfam" id="PF00535"/>
    </source>
</evidence>
<dbReference type="Proteomes" id="UP000315010">
    <property type="component" value="Unassembled WGS sequence"/>
</dbReference>
<dbReference type="SUPFAM" id="SSF53448">
    <property type="entry name" value="Nucleotide-diphospho-sugar transferases"/>
    <property type="match status" value="1"/>
</dbReference>
<evidence type="ECO:0000313" key="2">
    <source>
        <dbReference type="EMBL" id="TWT79588.1"/>
    </source>
</evidence>
<keyword evidence="2" id="KW-0328">Glycosyltransferase</keyword>
<sequence>MMNNPTKISVVLPVRDGEHRIVARVEQVLEALESLSSDPAEIVVVDDGSRDSTAEVLDELVSRNPQVRVARHSRPRGMEAAGQTGLERSRGELVFIQESDSSVRIEDLQRLLKMSEDRSVVAARAESRPQPLSPALLRRLRAWGAAAERQLEKDAEEKKQAVQPCCMQMVRRPHLQRLAGRAGERVRLESETMRSTSLP</sequence>
<gene>
    <name evidence="2" type="primary">epsH_1</name>
    <name evidence="2" type="ORF">CA13_09920</name>
</gene>
<dbReference type="OrthoDB" id="284530at2"/>
<dbReference type="InterPro" id="IPR029044">
    <property type="entry name" value="Nucleotide-diphossugar_trans"/>
</dbReference>